<keyword evidence="3" id="KW-1185">Reference proteome</keyword>
<protein>
    <submittedName>
        <fullName evidence="2">Uncharacterized protein</fullName>
    </submittedName>
</protein>
<dbReference type="EMBL" id="JBHFEH010000001">
    <property type="protein sequence ID" value="KAL2059657.1"/>
    <property type="molecule type" value="Genomic_DNA"/>
</dbReference>
<proteinExistence type="predicted"/>
<sequence length="104" mass="11526">MNVPVRSIALPGLVIVAHSPLLLVLPSRTLSKFTSSNADMFLKRQYLRKRSVSPKESNIGGSQMLITHSLKDGTDIAKPPPSHNDPCRRIVWRQNASTSISTYE</sequence>
<feature type="region of interest" description="Disordered" evidence="1">
    <location>
        <begin position="72"/>
        <end position="91"/>
    </location>
</feature>
<gene>
    <name evidence="2" type="ORF">ABVK25_000950</name>
</gene>
<dbReference type="Proteomes" id="UP001590951">
    <property type="component" value="Unassembled WGS sequence"/>
</dbReference>
<evidence type="ECO:0000256" key="1">
    <source>
        <dbReference type="SAM" id="MobiDB-lite"/>
    </source>
</evidence>
<reference evidence="2 3" key="1">
    <citation type="submission" date="2024-09" db="EMBL/GenBank/DDBJ databases">
        <title>Rethinking Asexuality: The Enigmatic Case of Functional Sexual Genes in Lepraria (Stereocaulaceae).</title>
        <authorList>
            <person name="Doellman M."/>
            <person name="Sun Y."/>
            <person name="Barcenas-Pena A."/>
            <person name="Lumbsch H.T."/>
            <person name="Grewe F."/>
        </authorList>
    </citation>
    <scope>NUCLEOTIDE SEQUENCE [LARGE SCALE GENOMIC DNA]</scope>
    <source>
        <strain evidence="2 3">Grewe 0041</strain>
    </source>
</reference>
<accession>A0ABR4BQB2</accession>
<evidence type="ECO:0000313" key="3">
    <source>
        <dbReference type="Proteomes" id="UP001590951"/>
    </source>
</evidence>
<name>A0ABR4BQB2_9LECA</name>
<evidence type="ECO:0000313" key="2">
    <source>
        <dbReference type="EMBL" id="KAL2059657.1"/>
    </source>
</evidence>
<organism evidence="2 3">
    <name type="scientific">Lepraria finkii</name>
    <dbReference type="NCBI Taxonomy" id="1340010"/>
    <lineage>
        <taxon>Eukaryota</taxon>
        <taxon>Fungi</taxon>
        <taxon>Dikarya</taxon>
        <taxon>Ascomycota</taxon>
        <taxon>Pezizomycotina</taxon>
        <taxon>Lecanoromycetes</taxon>
        <taxon>OSLEUM clade</taxon>
        <taxon>Lecanoromycetidae</taxon>
        <taxon>Lecanorales</taxon>
        <taxon>Lecanorineae</taxon>
        <taxon>Stereocaulaceae</taxon>
        <taxon>Lepraria</taxon>
    </lineage>
</organism>
<comment type="caution">
    <text evidence="2">The sequence shown here is derived from an EMBL/GenBank/DDBJ whole genome shotgun (WGS) entry which is preliminary data.</text>
</comment>